<dbReference type="Proteomes" id="UP001595969">
    <property type="component" value="Unassembled WGS sequence"/>
</dbReference>
<dbReference type="RefSeq" id="WP_204654369.1">
    <property type="nucleotide sequence ID" value="NZ_JAFBFD010000025.1"/>
</dbReference>
<evidence type="ECO:0000313" key="3">
    <source>
        <dbReference type="Proteomes" id="UP001595969"/>
    </source>
</evidence>
<proteinExistence type="predicted"/>
<dbReference type="SMART" id="SM00530">
    <property type="entry name" value="HTH_XRE"/>
    <property type="match status" value="1"/>
</dbReference>
<sequence>MNHNKIIIDRLYYFLRQKNMTINKLADLTGIRQSTLSNMINRESVPKLDMLYKLCEALEVSLVDFLNIPPYNEKKKAAQDQDFLKTLSENQIDKLKDFIEAIKLE</sequence>
<dbReference type="PROSITE" id="PS50943">
    <property type="entry name" value="HTH_CROC1"/>
    <property type="match status" value="1"/>
</dbReference>
<dbReference type="Pfam" id="PF01381">
    <property type="entry name" value="HTH_3"/>
    <property type="match status" value="1"/>
</dbReference>
<protein>
    <submittedName>
        <fullName evidence="2">Helix-turn-helix domain-containing protein</fullName>
    </submittedName>
</protein>
<dbReference type="CDD" id="cd00093">
    <property type="entry name" value="HTH_XRE"/>
    <property type="match status" value="1"/>
</dbReference>
<gene>
    <name evidence="2" type="ORF">ACFO5I_07510</name>
</gene>
<dbReference type="InterPro" id="IPR010982">
    <property type="entry name" value="Lambda_DNA-bd_dom_sf"/>
</dbReference>
<dbReference type="EMBL" id="JBHSGS010000042">
    <property type="protein sequence ID" value="MFC4719580.1"/>
    <property type="molecule type" value="Genomic_DNA"/>
</dbReference>
<dbReference type="InterPro" id="IPR001387">
    <property type="entry name" value="Cro/C1-type_HTH"/>
</dbReference>
<feature type="domain" description="HTH cro/C1-type" evidence="1">
    <location>
        <begin position="11"/>
        <end position="65"/>
    </location>
</feature>
<organism evidence="2 3">
    <name type="scientific">Enterococcus lemanii</name>
    <dbReference type="NCBI Taxonomy" id="1159752"/>
    <lineage>
        <taxon>Bacteria</taxon>
        <taxon>Bacillati</taxon>
        <taxon>Bacillota</taxon>
        <taxon>Bacilli</taxon>
        <taxon>Lactobacillales</taxon>
        <taxon>Enterococcaceae</taxon>
        <taxon>Enterococcus</taxon>
    </lineage>
</organism>
<evidence type="ECO:0000259" key="1">
    <source>
        <dbReference type="PROSITE" id="PS50943"/>
    </source>
</evidence>
<evidence type="ECO:0000313" key="2">
    <source>
        <dbReference type="EMBL" id="MFC4719580.1"/>
    </source>
</evidence>
<dbReference type="Gene3D" id="1.10.260.40">
    <property type="entry name" value="lambda repressor-like DNA-binding domains"/>
    <property type="match status" value="1"/>
</dbReference>
<keyword evidence="3" id="KW-1185">Reference proteome</keyword>
<name>A0ABV9MW76_9ENTE</name>
<reference evidence="3" key="1">
    <citation type="journal article" date="2019" name="Int. J. Syst. Evol. Microbiol.">
        <title>The Global Catalogue of Microorganisms (GCM) 10K type strain sequencing project: providing services to taxonomists for standard genome sequencing and annotation.</title>
        <authorList>
            <consortium name="The Broad Institute Genomics Platform"/>
            <consortium name="The Broad Institute Genome Sequencing Center for Infectious Disease"/>
            <person name="Wu L."/>
            <person name="Ma J."/>
        </authorList>
    </citation>
    <scope>NUCLEOTIDE SEQUENCE [LARGE SCALE GENOMIC DNA]</scope>
    <source>
        <strain evidence="3">CGMCC 1.19032</strain>
    </source>
</reference>
<accession>A0ABV9MW76</accession>
<comment type="caution">
    <text evidence="2">The sequence shown here is derived from an EMBL/GenBank/DDBJ whole genome shotgun (WGS) entry which is preliminary data.</text>
</comment>
<dbReference type="SUPFAM" id="SSF47413">
    <property type="entry name" value="lambda repressor-like DNA-binding domains"/>
    <property type="match status" value="1"/>
</dbReference>